<dbReference type="InterPro" id="IPR010982">
    <property type="entry name" value="Lambda_DNA-bd_dom_sf"/>
</dbReference>
<evidence type="ECO:0000259" key="2">
    <source>
        <dbReference type="PROSITE" id="PS50943"/>
    </source>
</evidence>
<accession>A0A1L8CFP8</accession>
<comment type="caution">
    <text evidence="3">The sequence shown here is derived from an EMBL/GenBank/DDBJ whole genome shotgun (WGS) entry which is preliminary data.</text>
</comment>
<dbReference type="AlphaFoldDB" id="A0A1L8CFP8"/>
<dbReference type="Pfam" id="PF01381">
    <property type="entry name" value="HTH_3"/>
    <property type="match status" value="1"/>
</dbReference>
<organism evidence="3 4">
    <name type="scientific">Apilactobacillus kunkeei</name>
    <dbReference type="NCBI Taxonomy" id="148814"/>
    <lineage>
        <taxon>Bacteria</taxon>
        <taxon>Bacillati</taxon>
        <taxon>Bacillota</taxon>
        <taxon>Bacilli</taxon>
        <taxon>Lactobacillales</taxon>
        <taxon>Lactobacillaceae</taxon>
        <taxon>Apilactobacillus</taxon>
    </lineage>
</organism>
<dbReference type="Gene3D" id="1.10.260.40">
    <property type="entry name" value="lambda repressor-like DNA-binding domains"/>
    <property type="match status" value="1"/>
</dbReference>
<sequence>MSVGNNIKTIRTNHGLSQEQFSEKIYCSTQTVSKLERNIISPNITTIKMISHKFGVPINEIISDSYEENIFEKIYFVSKEMLSQGSIPTIDSVSKNTSFSKKLLKQKFKTDQELLLFLIKSFDMKIQSKLLNYIHNQNEIIQIFINKYLPILMQNESFLKPLYHNISTRVIIINYLKEVYSKNLLMKFPNCSTLEINIKLNIIIELIISIFTYNSRLHYKEVTALFNDITKDLN</sequence>
<dbReference type="InterPro" id="IPR001387">
    <property type="entry name" value="Cro/C1-type_HTH"/>
</dbReference>
<dbReference type="RefSeq" id="WP_094750397.1">
    <property type="nucleotide sequence ID" value="NZ_BDDX01000001.1"/>
</dbReference>
<protein>
    <submittedName>
        <fullName evidence="3">XRE family transcriptional regulator</fullName>
    </submittedName>
</protein>
<dbReference type="SMART" id="SM00530">
    <property type="entry name" value="HTH_XRE"/>
    <property type="match status" value="1"/>
</dbReference>
<feature type="domain" description="HTH cro/C1-type" evidence="2">
    <location>
        <begin position="7"/>
        <end position="61"/>
    </location>
</feature>
<evidence type="ECO:0000313" key="4">
    <source>
        <dbReference type="Proteomes" id="UP000186588"/>
    </source>
</evidence>
<dbReference type="SUPFAM" id="SSF47413">
    <property type="entry name" value="lambda repressor-like DNA-binding domains"/>
    <property type="match status" value="1"/>
</dbReference>
<dbReference type="CDD" id="cd00093">
    <property type="entry name" value="HTH_XRE"/>
    <property type="match status" value="1"/>
</dbReference>
<keyword evidence="1" id="KW-0238">DNA-binding</keyword>
<dbReference type="PANTHER" id="PTHR46558:SF11">
    <property type="entry name" value="HTH-TYPE TRANSCRIPTIONAL REGULATOR XRE"/>
    <property type="match status" value="1"/>
</dbReference>
<dbReference type="EMBL" id="BDDX01000001">
    <property type="protein sequence ID" value="GAT90029.1"/>
    <property type="molecule type" value="Genomic_DNA"/>
</dbReference>
<dbReference type="PANTHER" id="PTHR46558">
    <property type="entry name" value="TRACRIPTIONAL REGULATORY PROTEIN-RELATED-RELATED"/>
    <property type="match status" value="1"/>
</dbReference>
<gene>
    <name evidence="3" type="primary">xre_1</name>
    <name evidence="3" type="ORF">FF306_00120</name>
</gene>
<dbReference type="Proteomes" id="UP000186588">
    <property type="component" value="Unassembled WGS sequence"/>
</dbReference>
<evidence type="ECO:0000256" key="1">
    <source>
        <dbReference type="ARBA" id="ARBA00023125"/>
    </source>
</evidence>
<dbReference type="PROSITE" id="PS50943">
    <property type="entry name" value="HTH_CROC1"/>
    <property type="match status" value="1"/>
</dbReference>
<evidence type="ECO:0000313" key="3">
    <source>
        <dbReference type="EMBL" id="GAT90029.1"/>
    </source>
</evidence>
<proteinExistence type="predicted"/>
<reference evidence="3 4" key="1">
    <citation type="journal article" date="2016" name="Syst. Appl. Microbiol.">
        <title>Genomic characterization of a fructophilic bee symbiont Lactobacillus kunkeei reveals its niche-specific adaptation.</title>
        <authorList>
            <person name="Maeno S."/>
            <person name="Tanizawa Y."/>
            <person name="Kanesaki Y."/>
            <person name="Kubota E."/>
            <person name="Kumar H."/>
            <person name="Dicks L."/>
            <person name="Salminen S."/>
            <person name="Nakagawa J."/>
            <person name="Arita M."/>
            <person name="Endo A."/>
        </authorList>
    </citation>
    <scope>NUCLEOTIDE SEQUENCE [LARGE SCALE GENOMIC DNA]</scope>
    <source>
        <strain evidence="3 4">FF30-6</strain>
    </source>
</reference>
<name>A0A1L8CFP8_9LACO</name>
<dbReference type="GO" id="GO:0003677">
    <property type="term" value="F:DNA binding"/>
    <property type="evidence" value="ECO:0007669"/>
    <property type="project" value="UniProtKB-KW"/>
</dbReference>